<dbReference type="RefSeq" id="WP_141199755.1">
    <property type="nucleotide sequence ID" value="NZ_CP041186.1"/>
</dbReference>
<accession>A0A5B8YE04</accession>
<reference evidence="1 2" key="1">
    <citation type="submission" date="2019-06" db="EMBL/GenBank/DDBJ databases">
        <title>Persicimonas caeni gen. nov., sp. nov., a predatory bacterium isolated from solar saltern.</title>
        <authorList>
            <person name="Wang S."/>
        </authorList>
    </citation>
    <scope>NUCLEOTIDE SEQUENCE [LARGE SCALE GENOMIC DNA]</scope>
    <source>
        <strain evidence="1 2">YN101</strain>
    </source>
</reference>
<dbReference type="AlphaFoldDB" id="A0A4Y6PY87"/>
<organism evidence="1 2">
    <name type="scientific">Persicimonas caeni</name>
    <dbReference type="NCBI Taxonomy" id="2292766"/>
    <lineage>
        <taxon>Bacteria</taxon>
        <taxon>Deltaproteobacteria</taxon>
        <taxon>Bradymonadales</taxon>
        <taxon>Bradymonadaceae</taxon>
        <taxon>Persicimonas</taxon>
    </lineage>
</organism>
<sequence>MAAGCLSISCSDDDADSRWDLRCETQADCRDGDLCLEGTCTPGGADVDGGPSDEDGSDSGFVDPYDCQAHGTCCGSTLQDMVMDPGVGDAPVGTRAITWQVHNGVDLELDTSHLGTWLGTRMLDEPMAVECPSNADQLGLPCQIDRVVQFRHKDGRLVEFRVGLPAEALEAIPSDITVEIDHLQDIFDGVTYRVAVRRKPSDEVLLVIDGYSGSGDELRLDYPTFSVYLQGELGDYGSAHCMVPADRCQRVLRVDDLHIDADATHALPPGHTRDFSAGGASYRAWHVVSTRRVYGEWGGCTDLTPPHASFAIVATDTAQP</sequence>
<gene>
    <name evidence="1" type="ORF">FIV42_21865</name>
</gene>
<protein>
    <submittedName>
        <fullName evidence="1">Uncharacterized protein</fullName>
    </submittedName>
</protein>
<evidence type="ECO:0000313" key="1">
    <source>
        <dbReference type="EMBL" id="QDG53294.1"/>
    </source>
</evidence>
<dbReference type="EMBL" id="CP041186">
    <property type="protein sequence ID" value="QDG53294.1"/>
    <property type="molecule type" value="Genomic_DNA"/>
</dbReference>
<keyword evidence="2" id="KW-1185">Reference proteome</keyword>
<proteinExistence type="predicted"/>
<dbReference type="Proteomes" id="UP000315995">
    <property type="component" value="Chromosome"/>
</dbReference>
<evidence type="ECO:0000313" key="2">
    <source>
        <dbReference type="Proteomes" id="UP000315995"/>
    </source>
</evidence>
<accession>A0A4Y6PY87</accession>
<name>A0A4Y6PY87_PERCE</name>